<dbReference type="EMBL" id="CP017675">
    <property type="protein sequence ID" value="APB32945.1"/>
    <property type="molecule type" value="Genomic_DNA"/>
</dbReference>
<sequence>MAWHTYGLDQEAQKLVLAAKRRDQESLNQGYKMRMAVAYGLERFWGEHLRLQEREAQKSRYWKETWDTLVRIAGQAHITIPNDAVRPDNVQQIQAMSERLWGLNLADQRVALAVLTQLCDCMVWWTQRYK</sequence>
<keyword evidence="2" id="KW-1185">Reference proteome</keyword>
<accession>A0A1J0AAL1</accession>
<dbReference type="RefSeq" id="WP_071453612.1">
    <property type="nucleotide sequence ID" value="NZ_CP017675.1"/>
</dbReference>
<name>A0A1J0AAL1_9CYAN</name>
<reference evidence="1 2" key="1">
    <citation type="submission" date="2016-10" db="EMBL/GenBank/DDBJ databases">
        <title>Description of Gloeomargarita lithophora gen. nov., sp. nov., a thylakoid-bearing basal-branching cyanobacterium with intracellular carbonates, and proposal for Gloeomargaritales ord. nov.</title>
        <authorList>
            <person name="Moreira D."/>
            <person name="Tavera R."/>
            <person name="Benzerara K."/>
            <person name="Skouri-Panet F."/>
            <person name="Couradeau E."/>
            <person name="Gerard E."/>
            <person name="Loussert C."/>
            <person name="Novelo E."/>
            <person name="Zivanovic Y."/>
            <person name="Lopez-Garcia P."/>
        </authorList>
    </citation>
    <scope>NUCLEOTIDE SEQUENCE [LARGE SCALE GENOMIC DNA]</scope>
    <source>
        <strain evidence="1 2">D10</strain>
    </source>
</reference>
<dbReference type="Proteomes" id="UP000180235">
    <property type="component" value="Chromosome"/>
</dbReference>
<gene>
    <name evidence="1" type="ORF">GlitD10_0631</name>
</gene>
<protein>
    <submittedName>
        <fullName evidence="1">Uncharacterized protein</fullName>
    </submittedName>
</protein>
<dbReference type="AlphaFoldDB" id="A0A1J0AAL1"/>
<dbReference type="STRING" id="1188229.GlitD10_0631"/>
<dbReference type="KEGG" id="glt:GlitD10_0631"/>
<evidence type="ECO:0000313" key="2">
    <source>
        <dbReference type="Proteomes" id="UP000180235"/>
    </source>
</evidence>
<dbReference type="OrthoDB" id="456093at2"/>
<evidence type="ECO:0000313" key="1">
    <source>
        <dbReference type="EMBL" id="APB32945.1"/>
    </source>
</evidence>
<proteinExistence type="predicted"/>
<organism evidence="1 2">
    <name type="scientific">Gloeomargarita lithophora Alchichica-D10</name>
    <dbReference type="NCBI Taxonomy" id="1188229"/>
    <lineage>
        <taxon>Bacteria</taxon>
        <taxon>Bacillati</taxon>
        <taxon>Cyanobacteriota</taxon>
        <taxon>Cyanophyceae</taxon>
        <taxon>Gloeomargaritales</taxon>
        <taxon>Gloeomargaritaceae</taxon>
        <taxon>Gloeomargarita</taxon>
    </lineage>
</organism>